<gene>
    <name evidence="3" type="ORF">CTEN210_05725</name>
</gene>
<reference evidence="3 4" key="1">
    <citation type="journal article" date="2021" name="Sci. Rep.">
        <title>The genome of the diatom Chaetoceros tenuissimus carries an ancient integrated fragment of an extant virus.</title>
        <authorList>
            <person name="Hongo Y."/>
            <person name="Kimura K."/>
            <person name="Takaki Y."/>
            <person name="Yoshida Y."/>
            <person name="Baba S."/>
            <person name="Kobayashi G."/>
            <person name="Nagasaki K."/>
            <person name="Hano T."/>
            <person name="Tomaru Y."/>
        </authorList>
    </citation>
    <scope>NUCLEOTIDE SEQUENCE [LARGE SCALE GENOMIC DNA]</scope>
    <source>
        <strain evidence="3 4">NIES-3715</strain>
    </source>
</reference>
<feature type="region of interest" description="Disordered" evidence="1">
    <location>
        <begin position="335"/>
        <end position="594"/>
    </location>
</feature>
<protein>
    <submittedName>
        <fullName evidence="3">Uncharacterized protein</fullName>
    </submittedName>
</protein>
<dbReference type="EMBL" id="BLLK01000038">
    <property type="protein sequence ID" value="GFH49249.1"/>
    <property type="molecule type" value="Genomic_DNA"/>
</dbReference>
<feature type="compositionally biased region" description="Low complexity" evidence="1">
    <location>
        <begin position="366"/>
        <end position="377"/>
    </location>
</feature>
<feature type="compositionally biased region" description="Basic and acidic residues" evidence="1">
    <location>
        <begin position="335"/>
        <end position="346"/>
    </location>
</feature>
<keyword evidence="4" id="KW-1185">Reference proteome</keyword>
<organism evidence="3 4">
    <name type="scientific">Chaetoceros tenuissimus</name>
    <dbReference type="NCBI Taxonomy" id="426638"/>
    <lineage>
        <taxon>Eukaryota</taxon>
        <taxon>Sar</taxon>
        <taxon>Stramenopiles</taxon>
        <taxon>Ochrophyta</taxon>
        <taxon>Bacillariophyta</taxon>
        <taxon>Coscinodiscophyceae</taxon>
        <taxon>Chaetocerotophycidae</taxon>
        <taxon>Chaetocerotales</taxon>
        <taxon>Chaetocerotaceae</taxon>
        <taxon>Chaetoceros</taxon>
    </lineage>
</organism>
<proteinExistence type="predicted"/>
<sequence length="630" mass="67700">MRCLSSLVLIGVFKNSAAETLQVRLSDAQYLSTKLNNELPQVKLEGIKAIVSQQISQDLIGGRSQESEAPDDYYTSPYYGPYEFPDLSTICLLTTSRFLGNDLLVAPDPMVLMDGNPLEVMAVYYNLTSDAMIDFADTCHSMNGSFAAMNITYDDSCEDIDVLNFPMCMGYGCSGEDLEMFAKYLEESISAESATDDCPVELTTFTDASAIDISPAISAACSDNMEAMMFESYIYDSFYGTIIDDDGNVVANSTAIDNFTQECEGPSGDGRVVTGSLTISSTDSNCEMVEFSNAPVCVPTSCSDEEAQQYIEWTYQYIWIEGEACQNALVAIGERSTETDETEKSTKTSKSPKSPKTTSVPHTRSPKTTKSPSLSKSVKSDMPVISTESKSPKSVKSDMPVVSTESKSPKSVKSDMPVISTETKSPKSVKSDMPVISTETKSPKSVKSDMPVISTESKSPKSVKSDMPVITTESKAPKSPKTTKAPSMYSSKTPTEALYSSHGDPTDPPVEITAASKSTKTTKIPSESKSPKQSAPPASRSPKASKSPKQSSSPVPTSMPQTRSPKNTKSPKQSASPKQSKGPKSPKSNEVSSEMQSFNVVHLGAAESSAANTSYVLSFAIGTILFIVLL</sequence>
<feature type="compositionally biased region" description="Low complexity" evidence="1">
    <location>
        <begin position="570"/>
        <end position="588"/>
    </location>
</feature>
<comment type="caution">
    <text evidence="3">The sequence shown here is derived from an EMBL/GenBank/DDBJ whole genome shotgun (WGS) entry which is preliminary data.</text>
</comment>
<feature type="signal peptide" evidence="2">
    <location>
        <begin position="1"/>
        <end position="18"/>
    </location>
</feature>
<keyword evidence="2" id="KW-0732">Signal</keyword>
<feature type="compositionally biased region" description="Low complexity" evidence="1">
    <location>
        <begin position="348"/>
        <end position="359"/>
    </location>
</feature>
<name>A0AAD3H456_9STRA</name>
<accession>A0AAD3H456</accession>
<dbReference type="Proteomes" id="UP001054902">
    <property type="component" value="Unassembled WGS sequence"/>
</dbReference>
<evidence type="ECO:0000313" key="3">
    <source>
        <dbReference type="EMBL" id="GFH49249.1"/>
    </source>
</evidence>
<feature type="compositionally biased region" description="Low complexity" evidence="1">
    <location>
        <begin position="471"/>
        <end position="487"/>
    </location>
</feature>
<feature type="chain" id="PRO_5042151857" evidence="2">
    <location>
        <begin position="19"/>
        <end position="630"/>
    </location>
</feature>
<dbReference type="AlphaFoldDB" id="A0AAD3H456"/>
<evidence type="ECO:0000256" key="1">
    <source>
        <dbReference type="SAM" id="MobiDB-lite"/>
    </source>
</evidence>
<evidence type="ECO:0000256" key="2">
    <source>
        <dbReference type="SAM" id="SignalP"/>
    </source>
</evidence>
<feature type="compositionally biased region" description="Low complexity" evidence="1">
    <location>
        <begin position="511"/>
        <end position="558"/>
    </location>
</feature>
<feature type="compositionally biased region" description="Polar residues" evidence="1">
    <location>
        <begin position="559"/>
        <end position="568"/>
    </location>
</feature>
<evidence type="ECO:0000313" key="4">
    <source>
        <dbReference type="Proteomes" id="UP001054902"/>
    </source>
</evidence>